<evidence type="ECO:0000256" key="6">
    <source>
        <dbReference type="ARBA" id="ARBA00049183"/>
    </source>
</evidence>
<evidence type="ECO:0000313" key="11">
    <source>
        <dbReference type="EMBL" id="SOB60861.1"/>
    </source>
</evidence>
<proteinExistence type="inferred from homology"/>
<name>A0A2C8FG93_9BACT</name>
<feature type="site" description="Transition state stabilizer" evidence="8">
    <location>
        <position position="212"/>
    </location>
</feature>
<dbReference type="EC" id="2.4.99.12" evidence="2 9"/>
<comment type="pathway">
    <text evidence="1 9">Bacterial outer membrane biogenesis; LPS core biosynthesis.</text>
</comment>
<evidence type="ECO:0000256" key="8">
    <source>
        <dbReference type="PIRSR" id="PIRSR639901-2"/>
    </source>
</evidence>
<protein>
    <recommendedName>
        <fullName evidence="3 9">3-deoxy-D-manno-octulosonic acid transferase</fullName>
        <shortName evidence="9">Kdo transferase</shortName>
        <ecNumber evidence="2 9">2.4.99.12</ecNumber>
    </recommendedName>
    <alternativeName>
        <fullName evidence="5 9">Lipid IV(A) 3-deoxy-D-manno-octulosonic acid transferase</fullName>
    </alternativeName>
</protein>
<comment type="catalytic activity">
    <reaction evidence="6 9">
        <text>lipid IVA (E. coli) + CMP-3-deoxy-beta-D-manno-octulosonate = alpha-Kdo-(2-&gt;6)-lipid IVA (E. coli) + CMP + H(+)</text>
        <dbReference type="Rhea" id="RHEA:28066"/>
        <dbReference type="ChEBI" id="CHEBI:15378"/>
        <dbReference type="ChEBI" id="CHEBI:58603"/>
        <dbReference type="ChEBI" id="CHEBI:60364"/>
        <dbReference type="ChEBI" id="CHEBI:60377"/>
        <dbReference type="ChEBI" id="CHEBI:85987"/>
        <dbReference type="EC" id="2.4.99.12"/>
    </reaction>
</comment>
<evidence type="ECO:0000259" key="10">
    <source>
        <dbReference type="Pfam" id="PF04413"/>
    </source>
</evidence>
<dbReference type="GO" id="GO:0043842">
    <property type="term" value="F:Kdo transferase activity"/>
    <property type="evidence" value="ECO:0007669"/>
    <property type="project" value="UniProtKB-EC"/>
</dbReference>
<dbReference type="GO" id="GO:0009245">
    <property type="term" value="P:lipid A biosynthetic process"/>
    <property type="evidence" value="ECO:0007669"/>
    <property type="project" value="TreeGrafter"/>
</dbReference>
<dbReference type="Pfam" id="PF04413">
    <property type="entry name" value="Glycos_transf_N"/>
    <property type="match status" value="1"/>
</dbReference>
<reference evidence="12" key="1">
    <citation type="submission" date="2017-09" db="EMBL/GenBank/DDBJ databases">
        <authorList>
            <person name="Regsiter A."/>
            <person name="William W."/>
        </authorList>
    </citation>
    <scope>NUCLEOTIDE SEQUENCE [LARGE SCALE GENOMIC DNA]</scope>
    <source>
        <strain evidence="12">500-1</strain>
    </source>
</reference>
<evidence type="ECO:0000256" key="3">
    <source>
        <dbReference type="ARBA" id="ARBA00019077"/>
    </source>
</evidence>
<evidence type="ECO:0000256" key="1">
    <source>
        <dbReference type="ARBA" id="ARBA00004713"/>
    </source>
</evidence>
<sequence length="428" mass="47674">MGKGLIKTALSAYNLGWKAATPFLKLNHRLKDGWEQRTLSGGYPAHAHLWIQAASGGEAYLTWEVLKHLENKKNSTLRVLVTANTLQGFETLQRAADEINADRKGIAVQPWYFPFDAPDIMRQMMRHVRPEVALIMETEIWPGFLNACKEFGVKTLLANGRMSTKSLGGYLSWPSLFRELGPNRIMAISETDGRRFGTLFGRDRVWVMPNIKFDRMAGAGPMQRKDNPLASFIPEDMNFIVLGSVRKEEMTPVKKIAAALVRHRTKTVVGLFPRHMHHVPLWSKALDSVGLTWSLRSTMTEPPRPGTAILWDTFGELVPAYGLADAAFVGGSLAPLGGQNFLEPLTCGVTPVIGPHWSNFTWIGQDIFDLGLARMGEDAEHVLNLLIEILDEDVPRKEIYAKANAYIKDRTGGAKAVSKQVAEFLNNV</sequence>
<dbReference type="AlphaFoldDB" id="A0A2C8FG93"/>
<evidence type="ECO:0000256" key="5">
    <source>
        <dbReference type="ARBA" id="ARBA00031445"/>
    </source>
</evidence>
<accession>A0A2C8FG93</accession>
<evidence type="ECO:0000256" key="4">
    <source>
        <dbReference type="ARBA" id="ARBA00022679"/>
    </source>
</evidence>
<dbReference type="InterPro" id="IPR007507">
    <property type="entry name" value="Glycos_transf_N"/>
</dbReference>
<dbReference type="OrthoDB" id="9789797at2"/>
<dbReference type="InterPro" id="IPR039901">
    <property type="entry name" value="Kdotransferase"/>
</dbReference>
<dbReference type="Gene3D" id="3.40.50.2000">
    <property type="entry name" value="Glycogen Phosphorylase B"/>
    <property type="match status" value="1"/>
</dbReference>
<gene>
    <name evidence="11" type="ORF">DPRO_3942</name>
</gene>
<evidence type="ECO:0000256" key="9">
    <source>
        <dbReference type="RuleBase" id="RU365103"/>
    </source>
</evidence>
<keyword evidence="12" id="KW-1185">Reference proteome</keyword>
<keyword evidence="9" id="KW-1003">Cell membrane</keyword>
<dbReference type="KEGG" id="pprf:DPRO_3942"/>
<evidence type="ECO:0000256" key="2">
    <source>
        <dbReference type="ARBA" id="ARBA00012621"/>
    </source>
</evidence>
<evidence type="ECO:0000313" key="12">
    <source>
        <dbReference type="Proteomes" id="UP000219215"/>
    </source>
</evidence>
<feature type="site" description="Transition state stabilizer" evidence="8">
    <location>
        <position position="137"/>
    </location>
</feature>
<dbReference type="EMBL" id="LT907975">
    <property type="protein sequence ID" value="SOB60861.1"/>
    <property type="molecule type" value="Genomic_DNA"/>
</dbReference>
<dbReference type="PANTHER" id="PTHR42755">
    <property type="entry name" value="3-DEOXY-MANNO-OCTULOSONATE CYTIDYLYLTRANSFERASE"/>
    <property type="match status" value="1"/>
</dbReference>
<dbReference type="GO" id="GO:0005886">
    <property type="term" value="C:plasma membrane"/>
    <property type="evidence" value="ECO:0007669"/>
    <property type="project" value="UniProtKB-SubCell"/>
</dbReference>
<dbReference type="Gene3D" id="3.40.50.11720">
    <property type="entry name" value="3-Deoxy-D-manno-octulosonic-acid transferase, N-terminal domain"/>
    <property type="match status" value="1"/>
</dbReference>
<comment type="similarity">
    <text evidence="9">Belongs to the glycosyltransferase group 1 family.</text>
</comment>
<comment type="function">
    <text evidence="9">Involved in lipopolysaccharide (LPS) biosynthesis. Catalyzes the transfer of 3-deoxy-D-manno-octulosonate (Kdo) residue(s) from CMP-Kdo to lipid IV(A), the tetraacyldisaccharide-1,4'-bisphosphate precursor of lipid A.</text>
</comment>
<keyword evidence="4 9" id="KW-0808">Transferase</keyword>
<evidence type="ECO:0000256" key="7">
    <source>
        <dbReference type="PIRSR" id="PIRSR639901-1"/>
    </source>
</evidence>
<dbReference type="GO" id="GO:0009244">
    <property type="term" value="P:lipopolysaccharide core region biosynthetic process"/>
    <property type="evidence" value="ECO:0007669"/>
    <property type="project" value="UniProtKB-UniRule"/>
</dbReference>
<keyword evidence="9" id="KW-0448">Lipopolysaccharide biosynthesis</keyword>
<dbReference type="Proteomes" id="UP000219215">
    <property type="component" value="Chromosome DPRO"/>
</dbReference>
<dbReference type="UniPathway" id="UPA00958"/>
<feature type="active site" description="Proton acceptor" evidence="7">
    <location>
        <position position="58"/>
    </location>
</feature>
<dbReference type="RefSeq" id="WP_097013527.1">
    <property type="nucleotide sequence ID" value="NZ_LT907975.1"/>
</dbReference>
<dbReference type="PANTHER" id="PTHR42755:SF1">
    <property type="entry name" value="3-DEOXY-D-MANNO-OCTULOSONIC ACID TRANSFERASE, MITOCHONDRIAL-RELATED"/>
    <property type="match status" value="1"/>
</dbReference>
<feature type="domain" description="3-deoxy-D-manno-octulosonic-acid transferase N-terminal" evidence="10">
    <location>
        <begin position="34"/>
        <end position="214"/>
    </location>
</feature>
<dbReference type="InterPro" id="IPR038107">
    <property type="entry name" value="Glycos_transf_N_sf"/>
</dbReference>
<organism evidence="11 12">
    <name type="scientific">Pseudodesulfovibrio profundus</name>
    <dbReference type="NCBI Taxonomy" id="57320"/>
    <lineage>
        <taxon>Bacteria</taxon>
        <taxon>Pseudomonadati</taxon>
        <taxon>Thermodesulfobacteriota</taxon>
        <taxon>Desulfovibrionia</taxon>
        <taxon>Desulfovibrionales</taxon>
        <taxon>Desulfovibrionaceae</taxon>
    </lineage>
</organism>
<keyword evidence="9" id="KW-0472">Membrane</keyword>
<comment type="subcellular location">
    <subcellularLocation>
        <location evidence="9">Cell membrane</location>
    </subcellularLocation>
</comment>